<sequence length="50" mass="5893">MDFSLLKKMQTCWRPQESKWLEAPFRTLLDQVDYPCANNYLSIIATLTVL</sequence>
<proteinExistence type="predicted"/>
<accession>A0A0A9H7E3</accession>
<reference evidence="1" key="2">
    <citation type="journal article" date="2015" name="Data Brief">
        <title>Shoot transcriptome of the giant reed, Arundo donax.</title>
        <authorList>
            <person name="Barrero R.A."/>
            <person name="Guerrero F.D."/>
            <person name="Moolhuijzen P."/>
            <person name="Goolsby J.A."/>
            <person name="Tidwell J."/>
            <person name="Bellgard S.E."/>
            <person name="Bellgard M.I."/>
        </authorList>
    </citation>
    <scope>NUCLEOTIDE SEQUENCE</scope>
    <source>
        <tissue evidence="1">Shoot tissue taken approximately 20 cm above the soil surface</tissue>
    </source>
</reference>
<protein>
    <submittedName>
        <fullName evidence="1">Uncharacterized protein</fullName>
    </submittedName>
</protein>
<evidence type="ECO:0000313" key="1">
    <source>
        <dbReference type="EMBL" id="JAE33090.1"/>
    </source>
</evidence>
<name>A0A0A9H7E3_ARUDO</name>
<reference evidence="1" key="1">
    <citation type="submission" date="2014-09" db="EMBL/GenBank/DDBJ databases">
        <authorList>
            <person name="Magalhaes I.L.F."/>
            <person name="Oliveira U."/>
            <person name="Santos F.R."/>
            <person name="Vidigal T.H.D.A."/>
            <person name="Brescovit A.D."/>
            <person name="Santos A.J."/>
        </authorList>
    </citation>
    <scope>NUCLEOTIDE SEQUENCE</scope>
    <source>
        <tissue evidence="1">Shoot tissue taken approximately 20 cm above the soil surface</tissue>
    </source>
</reference>
<dbReference type="EMBL" id="GBRH01164806">
    <property type="protein sequence ID" value="JAE33090.1"/>
    <property type="molecule type" value="Transcribed_RNA"/>
</dbReference>
<organism evidence="1">
    <name type="scientific">Arundo donax</name>
    <name type="common">Giant reed</name>
    <name type="synonym">Donax arundinaceus</name>
    <dbReference type="NCBI Taxonomy" id="35708"/>
    <lineage>
        <taxon>Eukaryota</taxon>
        <taxon>Viridiplantae</taxon>
        <taxon>Streptophyta</taxon>
        <taxon>Embryophyta</taxon>
        <taxon>Tracheophyta</taxon>
        <taxon>Spermatophyta</taxon>
        <taxon>Magnoliopsida</taxon>
        <taxon>Liliopsida</taxon>
        <taxon>Poales</taxon>
        <taxon>Poaceae</taxon>
        <taxon>PACMAD clade</taxon>
        <taxon>Arundinoideae</taxon>
        <taxon>Arundineae</taxon>
        <taxon>Arundo</taxon>
    </lineage>
</organism>
<dbReference type="AlphaFoldDB" id="A0A0A9H7E3"/>